<evidence type="ECO:0000256" key="1">
    <source>
        <dbReference type="SAM" id="MobiDB-lite"/>
    </source>
</evidence>
<protein>
    <submittedName>
        <fullName evidence="2">Uncharacterized protein</fullName>
    </submittedName>
</protein>
<organism evidence="2 3">
    <name type="scientific">Cotesia glomerata</name>
    <name type="common">Lepidopteran parasitic wasp</name>
    <name type="synonym">Apanteles glomeratus</name>
    <dbReference type="NCBI Taxonomy" id="32391"/>
    <lineage>
        <taxon>Eukaryota</taxon>
        <taxon>Metazoa</taxon>
        <taxon>Ecdysozoa</taxon>
        <taxon>Arthropoda</taxon>
        <taxon>Hexapoda</taxon>
        <taxon>Insecta</taxon>
        <taxon>Pterygota</taxon>
        <taxon>Neoptera</taxon>
        <taxon>Endopterygota</taxon>
        <taxon>Hymenoptera</taxon>
        <taxon>Apocrita</taxon>
        <taxon>Ichneumonoidea</taxon>
        <taxon>Braconidae</taxon>
        <taxon>Microgastrinae</taxon>
        <taxon>Cotesia</taxon>
    </lineage>
</organism>
<gene>
    <name evidence="2" type="ORF">KQX54_002105</name>
</gene>
<evidence type="ECO:0000313" key="3">
    <source>
        <dbReference type="Proteomes" id="UP000826195"/>
    </source>
</evidence>
<dbReference type="Proteomes" id="UP000826195">
    <property type="component" value="Unassembled WGS sequence"/>
</dbReference>
<name>A0AAV7I4S5_COTGL</name>
<evidence type="ECO:0000313" key="2">
    <source>
        <dbReference type="EMBL" id="KAH0553546.1"/>
    </source>
</evidence>
<feature type="region of interest" description="Disordered" evidence="1">
    <location>
        <begin position="79"/>
        <end position="100"/>
    </location>
</feature>
<proteinExistence type="predicted"/>
<keyword evidence="3" id="KW-1185">Reference proteome</keyword>
<comment type="caution">
    <text evidence="2">The sequence shown here is derived from an EMBL/GenBank/DDBJ whole genome shotgun (WGS) entry which is preliminary data.</text>
</comment>
<feature type="compositionally biased region" description="Polar residues" evidence="1">
    <location>
        <begin position="84"/>
        <end position="100"/>
    </location>
</feature>
<accession>A0AAV7I4S5</accession>
<reference evidence="2 3" key="1">
    <citation type="journal article" date="2021" name="J. Hered.">
        <title>A chromosome-level genome assembly of the parasitoid wasp, Cotesia glomerata (Hymenoptera: Braconidae).</title>
        <authorList>
            <person name="Pinto B.J."/>
            <person name="Weis J.J."/>
            <person name="Gamble T."/>
            <person name="Ode P.J."/>
            <person name="Paul R."/>
            <person name="Zaspel J.M."/>
        </authorList>
    </citation>
    <scope>NUCLEOTIDE SEQUENCE [LARGE SCALE GENOMIC DNA]</scope>
    <source>
        <strain evidence="2">CgM1</strain>
    </source>
</reference>
<dbReference type="AlphaFoldDB" id="A0AAV7I4S5"/>
<dbReference type="EMBL" id="JAHXZJ010001119">
    <property type="protein sequence ID" value="KAH0553546.1"/>
    <property type="molecule type" value="Genomic_DNA"/>
</dbReference>
<sequence length="100" mass="11229">MERFLLNHRASCSADVGRVLQQEGNYFDDQVAVGIDSLGRRLFQFADLQNPAAAIVYLADKNIRLHKNIEGKREGDVLKIRKPPSSSNLIQSNFQTATLQ</sequence>